<evidence type="ECO:0000313" key="9">
    <source>
        <dbReference type="Proteomes" id="UP000660262"/>
    </source>
</evidence>
<feature type="region of interest" description="Disordered" evidence="7">
    <location>
        <begin position="123"/>
        <end position="235"/>
    </location>
</feature>
<proteinExistence type="inferred from homology"/>
<evidence type="ECO:0000313" key="8">
    <source>
        <dbReference type="EMBL" id="GHP10553.1"/>
    </source>
</evidence>
<sequence>MAVLQLGGGRIHGLRSSCSSSSSSCGGGHAASCACATGGAYHSSSPHGSHGFRQQQHQRSGAFYASCDASERGNESRVVAVCRGRGRGGPVVSRHLTRRTPTTRNKYQARPVSVALAFGSSRGALTTTTTETGTETGTGTEAGNALTLGSAAARRWNGRRNQRGLKSSPAQRVYAAPNNDAPSAAPTTPATSAAAAPSTPSSSSSAPSSSTTSTALDALPTSSSALVTDDSNDDPNDTMVFGISRREVSEIATLALPAFGTLLADPLMSIIDTACIGHVSSLGLAALGPNTAIFNCVFQLFTFLPIATTATIARHAADSNETSAQEALTSAMYFAIISGVSASLLVYTFAPQLLAFMGSSPELVDAGLGYLRVRAIAIPVVLMCTVAQGACLGRQDARTPLFIFLVAGLTNIVADIIAVLPSGLNLGLIGAAYATLLAQTLALLLFGVLLLRRGHLQCRFIMPSFDEHIKPFANSSSMLLLGSVCRMGVYTLIMMSATMLSTTYVATHQVAMQVFWFLTYFVEPLFVAATSFVSRDLACGKVEKARRLVRTLVVLSALEGIVLAAISGASRFYAPFFTVDPMVAANLISIAGLMAVAQGVASVTLVVEGALIGMGELLYLAKVHVLNFAIICAYLYWGKSAGTGLVGIWIGIVLHQTLRLGQHASYLTRAGRWSRFEK</sequence>
<evidence type="ECO:0000256" key="1">
    <source>
        <dbReference type="ARBA" id="ARBA00004141"/>
    </source>
</evidence>
<evidence type="ECO:0000256" key="7">
    <source>
        <dbReference type="SAM" id="MobiDB-lite"/>
    </source>
</evidence>
<name>A0A830HUY4_9CHLO</name>
<dbReference type="PANTHER" id="PTHR42893:SF44">
    <property type="entry name" value="PROTEIN DETOXIFICATION"/>
    <property type="match status" value="1"/>
</dbReference>
<organism evidence="8 9">
    <name type="scientific">Pycnococcus provasolii</name>
    <dbReference type="NCBI Taxonomy" id="41880"/>
    <lineage>
        <taxon>Eukaryota</taxon>
        <taxon>Viridiplantae</taxon>
        <taxon>Chlorophyta</taxon>
        <taxon>Pseudoscourfieldiophyceae</taxon>
        <taxon>Pseudoscourfieldiales</taxon>
        <taxon>Pycnococcaceae</taxon>
        <taxon>Pycnococcus</taxon>
    </lineage>
</organism>
<dbReference type="OrthoDB" id="423427at2759"/>
<reference evidence="8" key="1">
    <citation type="submission" date="2020-10" db="EMBL/GenBank/DDBJ databases">
        <title>Unveiling of a novel bifunctional photoreceptor, Dualchrome1, isolated from a cosmopolitan green alga.</title>
        <authorList>
            <person name="Suzuki S."/>
            <person name="Kawachi M."/>
        </authorList>
    </citation>
    <scope>NUCLEOTIDE SEQUENCE</scope>
    <source>
        <strain evidence="8">NIES 2893</strain>
    </source>
</reference>
<dbReference type="Proteomes" id="UP000660262">
    <property type="component" value="Unassembled WGS sequence"/>
</dbReference>
<feature type="transmembrane region" description="Helical" evidence="6">
    <location>
        <begin position="370"/>
        <end position="389"/>
    </location>
</feature>
<feature type="transmembrane region" description="Helical" evidence="6">
    <location>
        <begin position="553"/>
        <end position="574"/>
    </location>
</feature>
<dbReference type="GO" id="GO:0042910">
    <property type="term" value="F:xenobiotic transmembrane transporter activity"/>
    <property type="evidence" value="ECO:0007669"/>
    <property type="project" value="InterPro"/>
</dbReference>
<evidence type="ECO:0000256" key="4">
    <source>
        <dbReference type="ARBA" id="ARBA00022989"/>
    </source>
</evidence>
<accession>A0A830HUY4</accession>
<evidence type="ECO:0000256" key="5">
    <source>
        <dbReference type="ARBA" id="ARBA00023136"/>
    </source>
</evidence>
<gene>
    <name evidence="8" type="ORF">PPROV_000928400</name>
</gene>
<feature type="transmembrane region" description="Helical" evidence="6">
    <location>
        <begin position="619"/>
        <end position="637"/>
    </location>
</feature>
<comment type="subcellular location">
    <subcellularLocation>
        <location evidence="1">Membrane</location>
        <topology evidence="1">Multi-pass membrane protein</topology>
    </subcellularLocation>
</comment>
<dbReference type="NCBIfam" id="TIGR00797">
    <property type="entry name" value="matE"/>
    <property type="match status" value="1"/>
</dbReference>
<dbReference type="EMBL" id="BNJQ01000030">
    <property type="protein sequence ID" value="GHP10553.1"/>
    <property type="molecule type" value="Genomic_DNA"/>
</dbReference>
<feature type="transmembrane region" description="Helical" evidence="6">
    <location>
        <begin position="401"/>
        <end position="420"/>
    </location>
</feature>
<keyword evidence="9" id="KW-1185">Reference proteome</keyword>
<feature type="transmembrane region" description="Helical" evidence="6">
    <location>
        <begin position="426"/>
        <end position="451"/>
    </location>
</feature>
<comment type="caution">
    <text evidence="8">The sequence shown here is derived from an EMBL/GenBank/DDBJ whole genome shotgun (WGS) entry which is preliminary data.</text>
</comment>
<dbReference type="GO" id="GO:0016020">
    <property type="term" value="C:membrane"/>
    <property type="evidence" value="ECO:0007669"/>
    <property type="project" value="UniProtKB-SubCell"/>
</dbReference>
<feature type="transmembrane region" description="Helical" evidence="6">
    <location>
        <begin position="331"/>
        <end position="350"/>
    </location>
</feature>
<dbReference type="InterPro" id="IPR002528">
    <property type="entry name" value="MATE_fam"/>
</dbReference>
<feature type="transmembrane region" description="Helical" evidence="6">
    <location>
        <begin position="472"/>
        <end position="493"/>
    </location>
</feature>
<evidence type="ECO:0000256" key="2">
    <source>
        <dbReference type="ARBA" id="ARBA00010199"/>
    </source>
</evidence>
<keyword evidence="4 6" id="KW-1133">Transmembrane helix</keyword>
<dbReference type="InterPro" id="IPR044644">
    <property type="entry name" value="DinF-like"/>
</dbReference>
<feature type="compositionally biased region" description="Low complexity" evidence="7">
    <location>
        <begin position="175"/>
        <end position="225"/>
    </location>
</feature>
<feature type="transmembrane region" description="Helical" evidence="6">
    <location>
        <begin position="643"/>
        <end position="661"/>
    </location>
</feature>
<feature type="transmembrane region" description="Helical" evidence="6">
    <location>
        <begin position="586"/>
        <end position="607"/>
    </location>
</feature>
<comment type="similarity">
    <text evidence="2 6">Belongs to the multi antimicrobial extrusion (MATE) (TC 2.A.66.1) family.</text>
</comment>
<dbReference type="Pfam" id="PF01554">
    <property type="entry name" value="MatE"/>
    <property type="match status" value="2"/>
</dbReference>
<dbReference type="GO" id="GO:0015297">
    <property type="term" value="F:antiporter activity"/>
    <property type="evidence" value="ECO:0007669"/>
    <property type="project" value="InterPro"/>
</dbReference>
<keyword evidence="3 6" id="KW-0812">Transmembrane</keyword>
<dbReference type="AlphaFoldDB" id="A0A830HUY4"/>
<keyword evidence="5 6" id="KW-0472">Membrane</keyword>
<protein>
    <recommendedName>
        <fullName evidence="6">Protein DETOXIFICATION</fullName>
    </recommendedName>
    <alternativeName>
        <fullName evidence="6">Multidrug and toxic compound extrusion protein</fullName>
    </alternativeName>
</protein>
<dbReference type="PANTHER" id="PTHR42893">
    <property type="entry name" value="PROTEIN DETOXIFICATION 44, CHLOROPLASTIC-RELATED"/>
    <property type="match status" value="1"/>
</dbReference>
<feature type="compositionally biased region" description="Low complexity" evidence="7">
    <location>
        <begin position="123"/>
        <end position="149"/>
    </location>
</feature>
<evidence type="ECO:0000256" key="6">
    <source>
        <dbReference type="RuleBase" id="RU004914"/>
    </source>
</evidence>
<evidence type="ECO:0000256" key="3">
    <source>
        <dbReference type="ARBA" id="ARBA00022692"/>
    </source>
</evidence>
<feature type="transmembrane region" description="Helical" evidence="6">
    <location>
        <begin position="513"/>
        <end position="533"/>
    </location>
</feature>